<organism evidence="1 2">
    <name type="scientific">Ficus carica</name>
    <name type="common">Common fig</name>
    <dbReference type="NCBI Taxonomy" id="3494"/>
    <lineage>
        <taxon>Eukaryota</taxon>
        <taxon>Viridiplantae</taxon>
        <taxon>Streptophyta</taxon>
        <taxon>Embryophyta</taxon>
        <taxon>Tracheophyta</taxon>
        <taxon>Spermatophyta</taxon>
        <taxon>Magnoliopsida</taxon>
        <taxon>eudicotyledons</taxon>
        <taxon>Gunneridae</taxon>
        <taxon>Pentapetalae</taxon>
        <taxon>rosids</taxon>
        <taxon>fabids</taxon>
        <taxon>Rosales</taxon>
        <taxon>Moraceae</taxon>
        <taxon>Ficeae</taxon>
        <taxon>Ficus</taxon>
    </lineage>
</organism>
<keyword evidence="2" id="KW-1185">Reference proteome</keyword>
<dbReference type="Proteomes" id="UP001187192">
    <property type="component" value="Unassembled WGS sequence"/>
</dbReference>
<reference evidence="1" key="1">
    <citation type="submission" date="2023-07" db="EMBL/GenBank/DDBJ databases">
        <title>draft genome sequence of fig (Ficus carica).</title>
        <authorList>
            <person name="Takahashi T."/>
            <person name="Nishimura K."/>
        </authorList>
    </citation>
    <scope>NUCLEOTIDE SEQUENCE</scope>
</reference>
<proteinExistence type="predicted"/>
<name>A0AA88D6G6_FICCA</name>
<dbReference type="AlphaFoldDB" id="A0AA88D6G6"/>
<dbReference type="EMBL" id="BTGU01000019">
    <property type="protein sequence ID" value="GMN44696.1"/>
    <property type="molecule type" value="Genomic_DNA"/>
</dbReference>
<sequence>MSLVWVLVLGSESGFRRGVVVGFQYLAQGRVSRPWSGSGFGAGDQDWD</sequence>
<accession>A0AA88D6G6</accession>
<evidence type="ECO:0000313" key="2">
    <source>
        <dbReference type="Proteomes" id="UP001187192"/>
    </source>
</evidence>
<protein>
    <submittedName>
        <fullName evidence="1">Uncharacterized protein</fullName>
    </submittedName>
</protein>
<gene>
    <name evidence="1" type="ORF">TIFTF001_013895</name>
</gene>
<evidence type="ECO:0000313" key="1">
    <source>
        <dbReference type="EMBL" id="GMN44696.1"/>
    </source>
</evidence>
<comment type="caution">
    <text evidence="1">The sequence shown here is derived from an EMBL/GenBank/DDBJ whole genome shotgun (WGS) entry which is preliminary data.</text>
</comment>